<dbReference type="AlphaFoldDB" id="A0A1Y1ZVR6"/>
<gene>
    <name evidence="5" type="ORF">BCR34DRAFT_479796</name>
</gene>
<accession>A0A1Y1ZVR6</accession>
<evidence type="ECO:0000256" key="4">
    <source>
        <dbReference type="SAM" id="MobiDB-lite"/>
    </source>
</evidence>
<evidence type="ECO:0000256" key="2">
    <source>
        <dbReference type="ARBA" id="ARBA00023043"/>
    </source>
</evidence>
<dbReference type="SUPFAM" id="SSF48403">
    <property type="entry name" value="Ankyrin repeat"/>
    <property type="match status" value="1"/>
</dbReference>
<evidence type="ECO:0000256" key="3">
    <source>
        <dbReference type="PROSITE-ProRule" id="PRU00023"/>
    </source>
</evidence>
<feature type="non-terminal residue" evidence="5">
    <location>
        <position position="1"/>
    </location>
</feature>
<evidence type="ECO:0000256" key="1">
    <source>
        <dbReference type="ARBA" id="ARBA00022737"/>
    </source>
</evidence>
<feature type="repeat" description="ANK" evidence="3">
    <location>
        <begin position="18"/>
        <end position="50"/>
    </location>
</feature>
<organism evidence="5 6">
    <name type="scientific">Clohesyomyces aquaticus</name>
    <dbReference type="NCBI Taxonomy" id="1231657"/>
    <lineage>
        <taxon>Eukaryota</taxon>
        <taxon>Fungi</taxon>
        <taxon>Dikarya</taxon>
        <taxon>Ascomycota</taxon>
        <taxon>Pezizomycotina</taxon>
        <taxon>Dothideomycetes</taxon>
        <taxon>Pleosporomycetidae</taxon>
        <taxon>Pleosporales</taxon>
        <taxon>Lindgomycetaceae</taxon>
        <taxon>Clohesyomyces</taxon>
    </lineage>
</organism>
<dbReference type="PROSITE" id="PS50297">
    <property type="entry name" value="ANK_REP_REGION"/>
    <property type="match status" value="1"/>
</dbReference>
<keyword evidence="2 3" id="KW-0040">ANK repeat</keyword>
<proteinExistence type="predicted"/>
<evidence type="ECO:0000313" key="5">
    <source>
        <dbReference type="EMBL" id="ORY14308.1"/>
    </source>
</evidence>
<dbReference type="OrthoDB" id="4772757at2759"/>
<dbReference type="STRING" id="1231657.A0A1Y1ZVR6"/>
<dbReference type="PANTHER" id="PTHR24198:SF165">
    <property type="entry name" value="ANKYRIN REPEAT-CONTAINING PROTEIN-RELATED"/>
    <property type="match status" value="1"/>
</dbReference>
<dbReference type="PROSITE" id="PS50088">
    <property type="entry name" value="ANK_REPEAT"/>
    <property type="match status" value="1"/>
</dbReference>
<keyword evidence="6" id="KW-1185">Reference proteome</keyword>
<evidence type="ECO:0000313" key="6">
    <source>
        <dbReference type="Proteomes" id="UP000193144"/>
    </source>
</evidence>
<protein>
    <submittedName>
        <fullName evidence="5">Uncharacterized protein</fullName>
    </submittedName>
</protein>
<dbReference type="EMBL" id="MCFA01000034">
    <property type="protein sequence ID" value="ORY14308.1"/>
    <property type="molecule type" value="Genomic_DNA"/>
</dbReference>
<keyword evidence="1" id="KW-0677">Repeat</keyword>
<dbReference type="SMART" id="SM00248">
    <property type="entry name" value="ANK"/>
    <property type="match status" value="1"/>
</dbReference>
<dbReference type="Proteomes" id="UP000193144">
    <property type="component" value="Unassembled WGS sequence"/>
</dbReference>
<sequence length="90" mass="9403">VVKLLLDKSANVNAQGGRYGNALQAASWNGHEQVVKLLLNKGADVNAQGGEYGNALQAASSNGHEQVVKGRDNQDLGCEQRPVPPDAQGP</sequence>
<dbReference type="PANTHER" id="PTHR24198">
    <property type="entry name" value="ANKYRIN REPEAT AND PROTEIN KINASE DOMAIN-CONTAINING PROTEIN"/>
    <property type="match status" value="1"/>
</dbReference>
<name>A0A1Y1ZVR6_9PLEO</name>
<dbReference type="Gene3D" id="1.25.40.20">
    <property type="entry name" value="Ankyrin repeat-containing domain"/>
    <property type="match status" value="1"/>
</dbReference>
<comment type="caution">
    <text evidence="5">The sequence shown here is derived from an EMBL/GenBank/DDBJ whole genome shotgun (WGS) entry which is preliminary data.</text>
</comment>
<dbReference type="Pfam" id="PF13637">
    <property type="entry name" value="Ank_4"/>
    <property type="match status" value="1"/>
</dbReference>
<dbReference type="InterPro" id="IPR036770">
    <property type="entry name" value="Ankyrin_rpt-contain_sf"/>
</dbReference>
<dbReference type="InterPro" id="IPR002110">
    <property type="entry name" value="Ankyrin_rpt"/>
</dbReference>
<reference evidence="5 6" key="1">
    <citation type="submission" date="2016-07" db="EMBL/GenBank/DDBJ databases">
        <title>Pervasive Adenine N6-methylation of Active Genes in Fungi.</title>
        <authorList>
            <consortium name="DOE Joint Genome Institute"/>
            <person name="Mondo S.J."/>
            <person name="Dannebaum R.O."/>
            <person name="Kuo R.C."/>
            <person name="Labutti K."/>
            <person name="Haridas S."/>
            <person name="Kuo A."/>
            <person name="Salamov A."/>
            <person name="Ahrendt S.R."/>
            <person name="Lipzen A."/>
            <person name="Sullivan W."/>
            <person name="Andreopoulos W.B."/>
            <person name="Clum A."/>
            <person name="Lindquist E."/>
            <person name="Daum C."/>
            <person name="Ramamoorthy G.K."/>
            <person name="Gryganskyi A."/>
            <person name="Culley D."/>
            <person name="Magnuson J.K."/>
            <person name="James T.Y."/>
            <person name="O'Malley M.A."/>
            <person name="Stajich J.E."/>
            <person name="Spatafora J.W."/>
            <person name="Visel A."/>
            <person name="Grigoriev I.V."/>
        </authorList>
    </citation>
    <scope>NUCLEOTIDE SEQUENCE [LARGE SCALE GENOMIC DNA]</scope>
    <source>
        <strain evidence="5 6">CBS 115471</strain>
    </source>
</reference>
<feature type="region of interest" description="Disordered" evidence="4">
    <location>
        <begin position="57"/>
        <end position="90"/>
    </location>
</feature>